<accession>A0AA39R0M7</accession>
<dbReference type="AlphaFoldDB" id="A0AA39R0M7"/>
<evidence type="ECO:0000259" key="2">
    <source>
        <dbReference type="Pfam" id="PF07859"/>
    </source>
</evidence>
<dbReference type="InterPro" id="IPR029058">
    <property type="entry name" value="AB_hydrolase_fold"/>
</dbReference>
<dbReference type="EMBL" id="JAFEKC020000009">
    <property type="protein sequence ID" value="KAK0512650.1"/>
    <property type="molecule type" value="Genomic_DNA"/>
</dbReference>
<name>A0AA39R0M7_9LECA</name>
<organism evidence="3 4">
    <name type="scientific">Cladonia borealis</name>
    <dbReference type="NCBI Taxonomy" id="184061"/>
    <lineage>
        <taxon>Eukaryota</taxon>
        <taxon>Fungi</taxon>
        <taxon>Dikarya</taxon>
        <taxon>Ascomycota</taxon>
        <taxon>Pezizomycotina</taxon>
        <taxon>Lecanoromycetes</taxon>
        <taxon>OSLEUM clade</taxon>
        <taxon>Lecanoromycetidae</taxon>
        <taxon>Lecanorales</taxon>
        <taxon>Lecanorineae</taxon>
        <taxon>Cladoniaceae</taxon>
        <taxon>Cladonia</taxon>
    </lineage>
</organism>
<dbReference type="Pfam" id="PF07859">
    <property type="entry name" value="Abhydrolase_3"/>
    <property type="match status" value="1"/>
</dbReference>
<reference evidence="3" key="1">
    <citation type="submission" date="2023-03" db="EMBL/GenBank/DDBJ databases">
        <title>Complete genome of Cladonia borealis.</title>
        <authorList>
            <person name="Park H."/>
        </authorList>
    </citation>
    <scope>NUCLEOTIDE SEQUENCE</scope>
    <source>
        <strain evidence="3">ANT050790</strain>
    </source>
</reference>
<comment type="caution">
    <text evidence="3">The sequence shown here is derived from an EMBL/GenBank/DDBJ whole genome shotgun (WGS) entry which is preliminary data.</text>
</comment>
<feature type="domain" description="Alpha/beta hydrolase fold-3" evidence="2">
    <location>
        <begin position="100"/>
        <end position="308"/>
    </location>
</feature>
<dbReference type="InterPro" id="IPR050300">
    <property type="entry name" value="GDXG_lipolytic_enzyme"/>
</dbReference>
<sequence length="333" mass="36684">MSLQSDFTLNVSKLRPESVSESEKQLTDTLIAITAKGPRWYDVGAAKYRQMRENGETALPKPIRLEEGKDFNIPSRDKGRDIPCRFIIPEHGGKVEGVFMHIHGGGWVLMSEKDQDVLMKRIAEGANLAVISVGYRLAPEHPFPQGPEDCYDAAEWLVDNSQAKFGAPLKFAGGESAGAHLTALSAFHLLKSRPSFAFSGLLLNFGAYDLSMLPHLRNISKPLGVLTPDVTREFLNAFLPNTTFEERRDPSISPFYADLSNMKLPPALFTCGTEDCLLEDTVMMAVRWQMAGGEAVTKLFAGAAHGFIAFEKAESATEGRKCIEQFLKEKLGS</sequence>
<proteinExistence type="predicted"/>
<keyword evidence="4" id="KW-1185">Reference proteome</keyword>
<dbReference type="Proteomes" id="UP001166286">
    <property type="component" value="Unassembled WGS sequence"/>
</dbReference>
<dbReference type="PANTHER" id="PTHR48081:SF8">
    <property type="entry name" value="ALPHA_BETA HYDROLASE FOLD-3 DOMAIN-CONTAINING PROTEIN-RELATED"/>
    <property type="match status" value="1"/>
</dbReference>
<evidence type="ECO:0000313" key="3">
    <source>
        <dbReference type="EMBL" id="KAK0512650.1"/>
    </source>
</evidence>
<protein>
    <recommendedName>
        <fullName evidence="2">Alpha/beta hydrolase fold-3 domain-containing protein</fullName>
    </recommendedName>
</protein>
<dbReference type="SUPFAM" id="SSF53474">
    <property type="entry name" value="alpha/beta-Hydrolases"/>
    <property type="match status" value="1"/>
</dbReference>
<dbReference type="GO" id="GO:0016787">
    <property type="term" value="F:hydrolase activity"/>
    <property type="evidence" value="ECO:0007669"/>
    <property type="project" value="UniProtKB-KW"/>
</dbReference>
<dbReference type="InterPro" id="IPR013094">
    <property type="entry name" value="AB_hydrolase_3"/>
</dbReference>
<keyword evidence="1" id="KW-0378">Hydrolase</keyword>
<dbReference type="Gene3D" id="3.40.50.1820">
    <property type="entry name" value="alpha/beta hydrolase"/>
    <property type="match status" value="1"/>
</dbReference>
<evidence type="ECO:0000313" key="4">
    <source>
        <dbReference type="Proteomes" id="UP001166286"/>
    </source>
</evidence>
<evidence type="ECO:0000256" key="1">
    <source>
        <dbReference type="ARBA" id="ARBA00022801"/>
    </source>
</evidence>
<dbReference type="PANTHER" id="PTHR48081">
    <property type="entry name" value="AB HYDROLASE SUPERFAMILY PROTEIN C4A8.06C"/>
    <property type="match status" value="1"/>
</dbReference>
<gene>
    <name evidence="3" type="ORF">JMJ35_004667</name>
</gene>